<name>A0AAD6Z1H8_9AGAR</name>
<comment type="caution">
    <text evidence="1">The sequence shown here is derived from an EMBL/GenBank/DDBJ whole genome shotgun (WGS) entry which is preliminary data.</text>
</comment>
<dbReference type="Proteomes" id="UP001218218">
    <property type="component" value="Unassembled WGS sequence"/>
</dbReference>
<dbReference type="EMBL" id="JARIHO010000108">
    <property type="protein sequence ID" value="KAJ7303073.1"/>
    <property type="molecule type" value="Genomic_DNA"/>
</dbReference>
<evidence type="ECO:0000313" key="2">
    <source>
        <dbReference type="Proteomes" id="UP001218218"/>
    </source>
</evidence>
<organism evidence="1 2">
    <name type="scientific">Mycena albidolilacea</name>
    <dbReference type="NCBI Taxonomy" id="1033008"/>
    <lineage>
        <taxon>Eukaryota</taxon>
        <taxon>Fungi</taxon>
        <taxon>Dikarya</taxon>
        <taxon>Basidiomycota</taxon>
        <taxon>Agaricomycotina</taxon>
        <taxon>Agaricomycetes</taxon>
        <taxon>Agaricomycetidae</taxon>
        <taxon>Agaricales</taxon>
        <taxon>Marasmiineae</taxon>
        <taxon>Mycenaceae</taxon>
        <taxon>Mycena</taxon>
    </lineage>
</organism>
<protein>
    <submittedName>
        <fullName evidence="1">Uncharacterized protein</fullName>
    </submittedName>
</protein>
<dbReference type="AlphaFoldDB" id="A0AAD6Z1H8"/>
<sequence>MDDGWKDQEQEQEQVHLATKYDAVTPTSAIVPASGHQLSLKTLVTRGFGLRRGLWKPLVLIRHQHYGHSCTAAAEKPNNDVKMMHIMIAPNREFVQKPHEPHAAFAHCAKPHDKPRVL</sequence>
<proteinExistence type="predicted"/>
<evidence type="ECO:0000313" key="1">
    <source>
        <dbReference type="EMBL" id="KAJ7303073.1"/>
    </source>
</evidence>
<keyword evidence="2" id="KW-1185">Reference proteome</keyword>
<gene>
    <name evidence="1" type="ORF">DFH08DRAFT_826057</name>
</gene>
<reference evidence="1" key="1">
    <citation type="submission" date="2023-03" db="EMBL/GenBank/DDBJ databases">
        <title>Massive genome expansion in bonnet fungi (Mycena s.s.) driven by repeated elements and novel gene families across ecological guilds.</title>
        <authorList>
            <consortium name="Lawrence Berkeley National Laboratory"/>
            <person name="Harder C.B."/>
            <person name="Miyauchi S."/>
            <person name="Viragh M."/>
            <person name="Kuo A."/>
            <person name="Thoen E."/>
            <person name="Andreopoulos B."/>
            <person name="Lu D."/>
            <person name="Skrede I."/>
            <person name="Drula E."/>
            <person name="Henrissat B."/>
            <person name="Morin E."/>
            <person name="Kohler A."/>
            <person name="Barry K."/>
            <person name="LaButti K."/>
            <person name="Morin E."/>
            <person name="Salamov A."/>
            <person name="Lipzen A."/>
            <person name="Mereny Z."/>
            <person name="Hegedus B."/>
            <person name="Baldrian P."/>
            <person name="Stursova M."/>
            <person name="Weitz H."/>
            <person name="Taylor A."/>
            <person name="Grigoriev I.V."/>
            <person name="Nagy L.G."/>
            <person name="Martin F."/>
            <person name="Kauserud H."/>
        </authorList>
    </citation>
    <scope>NUCLEOTIDE SEQUENCE</scope>
    <source>
        <strain evidence="1">CBHHK002</strain>
    </source>
</reference>
<accession>A0AAD6Z1H8</accession>